<keyword evidence="4" id="KW-1185">Reference proteome</keyword>
<organism evidence="2 3">
    <name type="scientific">Paenibacillus sophorae</name>
    <dbReference type="NCBI Taxonomy" id="1333845"/>
    <lineage>
        <taxon>Bacteria</taxon>
        <taxon>Bacillati</taxon>
        <taxon>Bacillota</taxon>
        <taxon>Bacilli</taxon>
        <taxon>Bacillales</taxon>
        <taxon>Paenibacillaceae</taxon>
        <taxon>Paenibacillus</taxon>
    </lineage>
</organism>
<protein>
    <recommendedName>
        <fullName evidence="5">PAS fold-containing protein</fullName>
    </recommendedName>
</protein>
<proteinExistence type="predicted"/>
<reference evidence="1 4" key="2">
    <citation type="submission" date="2021-06" db="EMBL/GenBank/DDBJ databases">
        <title>Whole genome sequence of Paenibacillus sophorae DSM23020 for comparative genomics.</title>
        <authorList>
            <person name="Kim M.-J."/>
            <person name="Lee G."/>
            <person name="Shin J.-H."/>
        </authorList>
    </citation>
    <scope>NUCLEOTIDE SEQUENCE [LARGE SCALE GENOMIC DNA]</scope>
    <source>
        <strain evidence="1 4">DSM 23020</strain>
    </source>
</reference>
<gene>
    <name evidence="1" type="ORF">KP014_09285</name>
    <name evidence="2" type="ORF">SAMN04487895_104299</name>
</gene>
<reference evidence="2 3" key="1">
    <citation type="submission" date="2016-10" db="EMBL/GenBank/DDBJ databases">
        <authorList>
            <person name="de Groot N.N."/>
        </authorList>
    </citation>
    <scope>NUCLEOTIDE SEQUENCE [LARGE SCALE GENOMIC DNA]</scope>
    <source>
        <strain evidence="2 3">CGMCC 1.10238</strain>
    </source>
</reference>
<dbReference type="EMBL" id="CP076607">
    <property type="protein sequence ID" value="QWU17318.1"/>
    <property type="molecule type" value="Genomic_DNA"/>
</dbReference>
<evidence type="ECO:0000313" key="2">
    <source>
        <dbReference type="EMBL" id="SEO03406.1"/>
    </source>
</evidence>
<sequence length="208" mass="23641">MSKSALSLAIRLIHSLPGSALAVDRHGLIAAANEPWKSFGIASGLSMRFEWTGTDYFEMMRELVLPPDSMLELTQAVHSIFSEERLVYNGRFPKPPSLKGRKWFQIEAFAIPEETKRSISFVLLSHRFISHAAEPHQAKPPVDSLHRKSYHYLPVCASCKSIRKGSEWIPVERFLQQKLHTELTHDICPQCMAQLYPQYPGALERLAD</sequence>
<dbReference type="OrthoDB" id="2645267at2"/>
<dbReference type="Proteomes" id="UP000198809">
    <property type="component" value="Unassembled WGS sequence"/>
</dbReference>
<dbReference type="RefSeq" id="WP_036603342.1">
    <property type="nucleotide sequence ID" value="NZ_CP076607.1"/>
</dbReference>
<evidence type="ECO:0000313" key="3">
    <source>
        <dbReference type="Proteomes" id="UP000198809"/>
    </source>
</evidence>
<dbReference type="EMBL" id="FODH01000004">
    <property type="protein sequence ID" value="SEO03406.1"/>
    <property type="molecule type" value="Genomic_DNA"/>
</dbReference>
<dbReference type="STRING" id="1333845.SAMN04487895_104299"/>
<evidence type="ECO:0000313" key="1">
    <source>
        <dbReference type="EMBL" id="QWU17318.1"/>
    </source>
</evidence>
<evidence type="ECO:0008006" key="5">
    <source>
        <dbReference type="Google" id="ProtNLM"/>
    </source>
</evidence>
<dbReference type="Proteomes" id="UP000683429">
    <property type="component" value="Chromosome"/>
</dbReference>
<name>A0A1H8LF33_9BACL</name>
<accession>A0A1H8LF33</accession>
<dbReference type="AlphaFoldDB" id="A0A1H8LF33"/>
<evidence type="ECO:0000313" key="4">
    <source>
        <dbReference type="Proteomes" id="UP000683429"/>
    </source>
</evidence>